<proteinExistence type="predicted"/>
<protein>
    <recommendedName>
        <fullName evidence="5">CHAT domain-containing protein</fullName>
    </recommendedName>
</protein>
<dbReference type="Proteomes" id="UP000011087">
    <property type="component" value="Unassembled WGS sequence"/>
</dbReference>
<evidence type="ECO:0008006" key="5">
    <source>
        <dbReference type="Google" id="ProtNLM"/>
    </source>
</evidence>
<reference evidence="4" key="2">
    <citation type="submission" date="2012-11" db="EMBL/GenBank/DDBJ databases">
        <authorList>
            <person name="Kuo A."/>
            <person name="Curtis B.A."/>
            <person name="Tanifuji G."/>
            <person name="Burki F."/>
            <person name="Gruber A."/>
            <person name="Irimia M."/>
            <person name="Maruyama S."/>
            <person name="Arias M.C."/>
            <person name="Ball S.G."/>
            <person name="Gile G.H."/>
            <person name="Hirakawa Y."/>
            <person name="Hopkins J.F."/>
            <person name="Rensing S.A."/>
            <person name="Schmutz J."/>
            <person name="Symeonidi A."/>
            <person name="Elias M."/>
            <person name="Eveleigh R.J."/>
            <person name="Herman E.K."/>
            <person name="Klute M.J."/>
            <person name="Nakayama T."/>
            <person name="Obornik M."/>
            <person name="Reyes-Prieto A."/>
            <person name="Armbrust E.V."/>
            <person name="Aves S.J."/>
            <person name="Beiko R.G."/>
            <person name="Coutinho P."/>
            <person name="Dacks J.B."/>
            <person name="Durnford D.G."/>
            <person name="Fast N.M."/>
            <person name="Green B.R."/>
            <person name="Grisdale C."/>
            <person name="Hempe F."/>
            <person name="Henrissat B."/>
            <person name="Hoppner M.P."/>
            <person name="Ishida K.-I."/>
            <person name="Kim E."/>
            <person name="Koreny L."/>
            <person name="Kroth P.G."/>
            <person name="Liu Y."/>
            <person name="Malik S.-B."/>
            <person name="Maier U.G."/>
            <person name="McRose D."/>
            <person name="Mock T."/>
            <person name="Neilson J.A."/>
            <person name="Onodera N.T."/>
            <person name="Poole A.M."/>
            <person name="Pritham E.J."/>
            <person name="Richards T.A."/>
            <person name="Rocap G."/>
            <person name="Roy S.W."/>
            <person name="Sarai C."/>
            <person name="Schaack S."/>
            <person name="Shirato S."/>
            <person name="Slamovits C.H."/>
            <person name="Spencer D.F."/>
            <person name="Suzuki S."/>
            <person name="Worden A.Z."/>
            <person name="Zauner S."/>
            <person name="Barry K."/>
            <person name="Bell C."/>
            <person name="Bharti A.K."/>
            <person name="Crow J.A."/>
            <person name="Grimwood J."/>
            <person name="Kramer R."/>
            <person name="Lindquist E."/>
            <person name="Lucas S."/>
            <person name="Salamov A."/>
            <person name="McFadden G.I."/>
            <person name="Lane C.E."/>
            <person name="Keeling P.J."/>
            <person name="Gray M.W."/>
            <person name="Grigoriev I.V."/>
            <person name="Archibald J.M."/>
        </authorList>
    </citation>
    <scope>NUCLEOTIDE SEQUENCE</scope>
    <source>
        <strain evidence="4">CCMP2712</strain>
    </source>
</reference>
<dbReference type="AlphaFoldDB" id="L1J2W9"/>
<dbReference type="OrthoDB" id="192148at2759"/>
<reference evidence="2 4" key="1">
    <citation type="journal article" date="2012" name="Nature">
        <title>Algal genomes reveal evolutionary mosaicism and the fate of nucleomorphs.</title>
        <authorList>
            <consortium name="DOE Joint Genome Institute"/>
            <person name="Curtis B.A."/>
            <person name="Tanifuji G."/>
            <person name="Burki F."/>
            <person name="Gruber A."/>
            <person name="Irimia M."/>
            <person name="Maruyama S."/>
            <person name="Arias M.C."/>
            <person name="Ball S.G."/>
            <person name="Gile G.H."/>
            <person name="Hirakawa Y."/>
            <person name="Hopkins J.F."/>
            <person name="Kuo A."/>
            <person name="Rensing S.A."/>
            <person name="Schmutz J."/>
            <person name="Symeonidi A."/>
            <person name="Elias M."/>
            <person name="Eveleigh R.J."/>
            <person name="Herman E.K."/>
            <person name="Klute M.J."/>
            <person name="Nakayama T."/>
            <person name="Obornik M."/>
            <person name="Reyes-Prieto A."/>
            <person name="Armbrust E.V."/>
            <person name="Aves S.J."/>
            <person name="Beiko R.G."/>
            <person name="Coutinho P."/>
            <person name="Dacks J.B."/>
            <person name="Durnford D.G."/>
            <person name="Fast N.M."/>
            <person name="Green B.R."/>
            <person name="Grisdale C.J."/>
            <person name="Hempel F."/>
            <person name="Henrissat B."/>
            <person name="Hoppner M.P."/>
            <person name="Ishida K."/>
            <person name="Kim E."/>
            <person name="Koreny L."/>
            <person name="Kroth P.G."/>
            <person name="Liu Y."/>
            <person name="Malik S.B."/>
            <person name="Maier U.G."/>
            <person name="McRose D."/>
            <person name="Mock T."/>
            <person name="Neilson J.A."/>
            <person name="Onodera N.T."/>
            <person name="Poole A.M."/>
            <person name="Pritham E.J."/>
            <person name="Richards T.A."/>
            <person name="Rocap G."/>
            <person name="Roy S.W."/>
            <person name="Sarai C."/>
            <person name="Schaack S."/>
            <person name="Shirato S."/>
            <person name="Slamovits C.H."/>
            <person name="Spencer D.F."/>
            <person name="Suzuki S."/>
            <person name="Worden A.Z."/>
            <person name="Zauner S."/>
            <person name="Barry K."/>
            <person name="Bell C."/>
            <person name="Bharti A.K."/>
            <person name="Crow J.A."/>
            <person name="Grimwood J."/>
            <person name="Kramer R."/>
            <person name="Lindquist E."/>
            <person name="Lucas S."/>
            <person name="Salamov A."/>
            <person name="McFadden G.I."/>
            <person name="Lane C.E."/>
            <person name="Keeling P.J."/>
            <person name="Gray M.W."/>
            <person name="Grigoriev I.V."/>
            <person name="Archibald J.M."/>
        </authorList>
    </citation>
    <scope>NUCLEOTIDE SEQUENCE</scope>
    <source>
        <strain evidence="2 4">CCMP2712</strain>
    </source>
</reference>
<feature type="transmembrane region" description="Helical" evidence="1">
    <location>
        <begin position="679"/>
        <end position="698"/>
    </location>
</feature>
<keyword evidence="1" id="KW-0812">Transmembrane</keyword>
<dbReference type="EMBL" id="JH993014">
    <property type="protein sequence ID" value="EKX42868.1"/>
    <property type="molecule type" value="Genomic_DNA"/>
</dbReference>
<sequence>MTKVMPFDQYHDEISMLFSDGDTHDELYRDSSNQMVNDEIYARWLELCDLIDSDQYKNSISTSVVIDFPFKDMSNNGLKLEDGLLERAWFFKFNRSTMKDLRFVLHGHTFMKWSTRLKTPPSKRAAELTSVNMRLAFFDDSAGRWQQMKHGQTILPTKPELKNSWKSYYFNQGLLIQEDIQWRWSIPAHIPRADIKNESSKKMYERVRKLLILAEESILKHVPIIETGSVLQTNKKIRGSLEEVHEMEIFALPDVRIETDPLGASYSTNLDSQLKIQNEAARAFWMEYFFNDKSVPWNTFLLALKEEYPHHFERLEVAGINQLRSDLDPDNASIVTMSHYNIFTKKASMEVKLERIASGKAHDEKQNQTKQMIAEGIKSLGSGLPNAAESSVSILFLGANNSYNAELQIKLEAEKVQECFTKLHGAVSWKENLTFFYDVFADVQSLINKVQANRPTILHFACHGNMQGLELFGQTESPKNITALLSHLNPTHDTTSRIRVVVINACHSHEFAEAVTKVVDFAIGHIGPVGDETAIKFSQLFYEQLGRCGESSLRQAFFLARHSVQDSNYVLFERRDSSKFFLQNPVTERDRVIMARNSSMQHQLREAQERYLEGRRYEGTTGLPGSRCKWCHKSRHSHYPPEFFCMEQQQTNDCFHGNKCLGITLPNWFLNQNGFVRGYVYLVVFTMIISLISVGFGMVTSNALGGTILILIPIILLGSAYFYSYSSSRQRKQTYPAGSTREASESTLDSIPSGSFCPKCKSAASFDQHFCIYCGSRIM</sequence>
<dbReference type="CDD" id="cd20805">
    <property type="entry name" value="C1_DGK_rpt2"/>
    <property type="match status" value="1"/>
</dbReference>
<keyword evidence="1" id="KW-0472">Membrane</keyword>
<dbReference type="GeneID" id="17299435"/>
<evidence type="ECO:0000313" key="3">
    <source>
        <dbReference type="EnsemblProtists" id="EKX42868"/>
    </source>
</evidence>
<feature type="transmembrane region" description="Helical" evidence="1">
    <location>
        <begin position="704"/>
        <end position="723"/>
    </location>
</feature>
<evidence type="ECO:0000313" key="4">
    <source>
        <dbReference type="Proteomes" id="UP000011087"/>
    </source>
</evidence>
<accession>L1J2W9</accession>
<evidence type="ECO:0000313" key="2">
    <source>
        <dbReference type="EMBL" id="EKX42868.1"/>
    </source>
</evidence>
<gene>
    <name evidence="2" type="ORF">GUITHDRAFT_140995</name>
</gene>
<dbReference type="EnsemblProtists" id="EKX42868">
    <property type="protein sequence ID" value="EKX42868"/>
    <property type="gene ID" value="GUITHDRAFT_140995"/>
</dbReference>
<dbReference type="PaxDb" id="55529-EKX42868"/>
<name>L1J2W9_GUITC</name>
<evidence type="ECO:0000256" key="1">
    <source>
        <dbReference type="SAM" id="Phobius"/>
    </source>
</evidence>
<keyword evidence="1" id="KW-1133">Transmembrane helix</keyword>
<reference evidence="3" key="3">
    <citation type="submission" date="2016-03" db="UniProtKB">
        <authorList>
            <consortium name="EnsemblProtists"/>
        </authorList>
    </citation>
    <scope>IDENTIFICATION</scope>
</reference>
<dbReference type="HOGENOM" id="CLU_359625_0_0_1"/>
<dbReference type="RefSeq" id="XP_005829848.1">
    <property type="nucleotide sequence ID" value="XM_005829791.1"/>
</dbReference>
<dbReference type="KEGG" id="gtt:GUITHDRAFT_140995"/>
<organism evidence="2">
    <name type="scientific">Guillardia theta (strain CCMP2712)</name>
    <name type="common">Cryptophyte</name>
    <dbReference type="NCBI Taxonomy" id="905079"/>
    <lineage>
        <taxon>Eukaryota</taxon>
        <taxon>Cryptophyceae</taxon>
        <taxon>Pyrenomonadales</taxon>
        <taxon>Geminigeraceae</taxon>
        <taxon>Guillardia</taxon>
    </lineage>
</organism>
<keyword evidence="4" id="KW-1185">Reference proteome</keyword>